<organism evidence="2 3">
    <name type="scientific">Dichanthelium oligosanthes</name>
    <dbReference type="NCBI Taxonomy" id="888268"/>
    <lineage>
        <taxon>Eukaryota</taxon>
        <taxon>Viridiplantae</taxon>
        <taxon>Streptophyta</taxon>
        <taxon>Embryophyta</taxon>
        <taxon>Tracheophyta</taxon>
        <taxon>Spermatophyta</taxon>
        <taxon>Magnoliopsida</taxon>
        <taxon>Liliopsida</taxon>
        <taxon>Poales</taxon>
        <taxon>Poaceae</taxon>
        <taxon>PACMAD clade</taxon>
        <taxon>Panicoideae</taxon>
        <taxon>Panicodae</taxon>
        <taxon>Paniceae</taxon>
        <taxon>Dichantheliinae</taxon>
        <taxon>Dichanthelium</taxon>
    </lineage>
</organism>
<comment type="caution">
    <text evidence="2">The sequence shown here is derived from an EMBL/GenBank/DDBJ whole genome shotgun (WGS) entry which is preliminary data.</text>
</comment>
<dbReference type="OrthoDB" id="2507178at2759"/>
<gene>
    <name evidence="2" type="ORF">BAE44_0012601</name>
</gene>
<dbReference type="Proteomes" id="UP000095767">
    <property type="component" value="Unassembled WGS sequence"/>
</dbReference>
<reference evidence="2 3" key="1">
    <citation type="submission" date="2016-09" db="EMBL/GenBank/DDBJ databases">
        <title>The draft genome of Dichanthelium oligosanthes: A C3 panicoid grass species.</title>
        <authorList>
            <person name="Studer A.J."/>
            <person name="Schnable J.C."/>
            <person name="Brutnell T.P."/>
        </authorList>
    </citation>
    <scope>NUCLEOTIDE SEQUENCE [LARGE SCALE GENOMIC DNA]</scope>
    <source>
        <strain evidence="3">cv. Kellogg 1175</strain>
        <tissue evidence="2">Leaf</tissue>
    </source>
</reference>
<protein>
    <recommendedName>
        <fullName evidence="4">No apical meristem-associated C-terminal domain-containing protein</fullName>
    </recommendedName>
</protein>
<sequence length="318" mass="35511">MPANWAQFVMPEQGMGGLVPDQPPFCPAQVQPQVGEGTSKEPVSSSKRKKAGAKPKQTKFSSAEDLVLVSCWLNVSIDPVAATGQRKMAFWMCIEVAYNNKKDRAHLKRTLRSLEGRWDFIKEQVAKFASHLHQILLEHQSGEAPCDEIAEAIRRYNELEKRPFAVPHCWAVLKNKAKWLDLQDNRTGVGQDINDSIGQGTEGPCDGAADGWEEAQPKDSLAEDVLLSSGVVARPKVLHQVVLELVVSFMVPKLVVSCYEIMLLLGPLSVWFRQWMAAKVEKDEPQWKAGLGIYNRRMACKGRSVAFQRKETCGGKQR</sequence>
<evidence type="ECO:0000313" key="2">
    <source>
        <dbReference type="EMBL" id="OEL26380.1"/>
    </source>
</evidence>
<feature type="region of interest" description="Disordered" evidence="1">
    <location>
        <begin position="13"/>
        <end position="56"/>
    </location>
</feature>
<evidence type="ECO:0008006" key="4">
    <source>
        <dbReference type="Google" id="ProtNLM"/>
    </source>
</evidence>
<keyword evidence="3" id="KW-1185">Reference proteome</keyword>
<dbReference type="EMBL" id="LWDX02034768">
    <property type="protein sequence ID" value="OEL26380.1"/>
    <property type="molecule type" value="Genomic_DNA"/>
</dbReference>
<proteinExistence type="predicted"/>
<feature type="compositionally biased region" description="Basic residues" evidence="1">
    <location>
        <begin position="46"/>
        <end position="56"/>
    </location>
</feature>
<dbReference type="PANTHER" id="PTHR45125">
    <property type="entry name" value="F21J9.4-RELATED"/>
    <property type="match status" value="1"/>
</dbReference>
<dbReference type="STRING" id="888268.A0A1E5VML8"/>
<evidence type="ECO:0000313" key="3">
    <source>
        <dbReference type="Proteomes" id="UP000095767"/>
    </source>
</evidence>
<dbReference type="PANTHER" id="PTHR45125:SF3">
    <property type="entry name" value="NO-APICAL-MERISTEM-ASSOCIATED CARBOXY-TERMINAL DOMAIN PROTEIN"/>
    <property type="match status" value="1"/>
</dbReference>
<evidence type="ECO:0000256" key="1">
    <source>
        <dbReference type="SAM" id="MobiDB-lite"/>
    </source>
</evidence>
<accession>A0A1E5VML8</accession>
<name>A0A1E5VML8_9POAL</name>
<dbReference type="AlphaFoldDB" id="A0A1E5VML8"/>